<evidence type="ECO:0000259" key="20">
    <source>
        <dbReference type="Pfam" id="PF00361"/>
    </source>
</evidence>
<feature type="domain" description="NADH:quinone oxidoreductase/Mrp antiporter transmembrane" evidence="20">
    <location>
        <begin position="91"/>
        <end position="278"/>
    </location>
</feature>
<comment type="function">
    <text evidence="1">Core subunit of the mitochondrial membrane respiratory chain NADH dehydrogenase (Complex I) that is believed to belong to the minimal assembly required for catalysis. Complex I functions in the transfer of electrons from NADH to the respiratory chain. The immediate electron acceptor for the enzyme is believed to be ubiquinone.</text>
</comment>
<evidence type="ECO:0000256" key="19">
    <source>
        <dbReference type="SAM" id="Phobius"/>
    </source>
</evidence>
<evidence type="ECO:0000256" key="1">
    <source>
        <dbReference type="ARBA" id="ARBA00003257"/>
    </source>
</evidence>
<evidence type="ECO:0000256" key="7">
    <source>
        <dbReference type="ARBA" id="ARBA00022660"/>
    </source>
</evidence>
<keyword evidence="13" id="KW-0520">NAD</keyword>
<dbReference type="GO" id="GO:0005743">
    <property type="term" value="C:mitochondrial inner membrane"/>
    <property type="evidence" value="ECO:0007669"/>
    <property type="project" value="UniProtKB-SubCell"/>
</dbReference>
<proteinExistence type="inferred from homology"/>
<keyword evidence="8 19" id="KW-0812">Transmembrane</keyword>
<evidence type="ECO:0000256" key="16">
    <source>
        <dbReference type="ARBA" id="ARBA00023136"/>
    </source>
</evidence>
<keyword evidence="14" id="KW-0830">Ubiquinone</keyword>
<evidence type="ECO:0000256" key="12">
    <source>
        <dbReference type="ARBA" id="ARBA00022989"/>
    </source>
</evidence>
<evidence type="ECO:0000256" key="17">
    <source>
        <dbReference type="ARBA" id="ARBA00031028"/>
    </source>
</evidence>
<evidence type="ECO:0000256" key="6">
    <source>
        <dbReference type="ARBA" id="ARBA00022448"/>
    </source>
</evidence>
<feature type="transmembrane region" description="Helical" evidence="19">
    <location>
        <begin position="68"/>
        <end position="89"/>
    </location>
</feature>
<evidence type="ECO:0000256" key="4">
    <source>
        <dbReference type="ARBA" id="ARBA00012944"/>
    </source>
</evidence>
<evidence type="ECO:0000256" key="5">
    <source>
        <dbReference type="ARBA" id="ARBA00021008"/>
    </source>
</evidence>
<feature type="transmembrane region" description="Helical" evidence="19">
    <location>
        <begin position="271"/>
        <end position="297"/>
    </location>
</feature>
<dbReference type="InterPro" id="IPR001750">
    <property type="entry name" value="ND/Mrp_TM"/>
</dbReference>
<evidence type="ECO:0000313" key="21">
    <source>
        <dbReference type="EMBL" id="ALO64405.1"/>
    </source>
</evidence>
<dbReference type="PANTHER" id="PTHR46552:SF1">
    <property type="entry name" value="NADH-UBIQUINONE OXIDOREDUCTASE CHAIN 2"/>
    <property type="match status" value="1"/>
</dbReference>
<keyword evidence="10" id="KW-1278">Translocase</keyword>
<evidence type="ECO:0000256" key="2">
    <source>
        <dbReference type="ARBA" id="ARBA00004448"/>
    </source>
</evidence>
<evidence type="ECO:0000256" key="11">
    <source>
        <dbReference type="ARBA" id="ARBA00022982"/>
    </source>
</evidence>
<dbReference type="GO" id="GO:0008137">
    <property type="term" value="F:NADH dehydrogenase (ubiquinone) activity"/>
    <property type="evidence" value="ECO:0007669"/>
    <property type="project" value="UniProtKB-EC"/>
</dbReference>
<feature type="transmembrane region" description="Helical" evidence="19">
    <location>
        <begin position="126"/>
        <end position="144"/>
    </location>
</feature>
<feature type="transmembrane region" description="Helical" evidence="19">
    <location>
        <begin position="150"/>
        <end position="167"/>
    </location>
</feature>
<evidence type="ECO:0000256" key="15">
    <source>
        <dbReference type="ARBA" id="ARBA00023128"/>
    </source>
</evidence>
<gene>
    <name evidence="21" type="primary">ND2</name>
</gene>
<dbReference type="EC" id="7.1.1.2" evidence="4"/>
<feature type="transmembrane region" description="Helical" evidence="19">
    <location>
        <begin position="198"/>
        <end position="216"/>
    </location>
</feature>
<name>A0A0S2LSI3_9HYME</name>
<keyword evidence="9" id="KW-0999">Mitochondrion inner membrane</keyword>
<protein>
    <recommendedName>
        <fullName evidence="5">NADH-ubiquinone oxidoreductase chain 2</fullName>
        <ecNumber evidence="4">7.1.1.2</ecNumber>
    </recommendedName>
    <alternativeName>
        <fullName evidence="17">NADH dehydrogenase subunit 2</fullName>
    </alternativeName>
</protein>
<dbReference type="GO" id="GO:0006120">
    <property type="term" value="P:mitochondrial electron transport, NADH to ubiquinone"/>
    <property type="evidence" value="ECO:0007669"/>
    <property type="project" value="TreeGrafter"/>
</dbReference>
<keyword evidence="15 21" id="KW-0496">Mitochondrion</keyword>
<feature type="transmembrane region" description="Helical" evidence="19">
    <location>
        <begin position="95"/>
        <end position="114"/>
    </location>
</feature>
<evidence type="ECO:0000256" key="18">
    <source>
        <dbReference type="ARBA" id="ARBA00049551"/>
    </source>
</evidence>
<dbReference type="Pfam" id="PF00361">
    <property type="entry name" value="Proton_antipo_M"/>
    <property type="match status" value="1"/>
</dbReference>
<evidence type="ECO:0000256" key="14">
    <source>
        <dbReference type="ARBA" id="ARBA00023075"/>
    </source>
</evidence>
<keyword evidence="7" id="KW-0679">Respiratory chain</keyword>
<dbReference type="PANTHER" id="PTHR46552">
    <property type="entry name" value="NADH-UBIQUINONE OXIDOREDUCTASE CHAIN 2"/>
    <property type="match status" value="1"/>
</dbReference>
<feature type="transmembrane region" description="Helical" evidence="19">
    <location>
        <begin position="237"/>
        <end position="259"/>
    </location>
</feature>
<sequence length="336" mass="40465">MLYAITLKYKYNFMYFTNKFSIQIIIIIILIIMNMFMNNKMFLWMSLEISTMSFISMTIMSKSYNASLIYFIISFISSTIMFMGLLFYPSMNLNLLILISILIKIAMFPFNYWLNMMSKSLNYMNLGILMTLMKYIPLNILHLLNDMNQFILPVVLASLIISPIMTINKYSLKLILSYSSIHQTSMMVMIMYMNFYMFISYFMLYTTITMSLMNMLNKMNSKLKYEFIMDKKMKIMFFFMMISYSYFPPMTTFIMKWSIIENMMIMNNQFMLITIMVMLSSFIMIWSYLNFMNNNIYNYNSMNKMFMNKSKMKGKGELFMMWMLLLSSLTYMYFNF</sequence>
<evidence type="ECO:0000256" key="8">
    <source>
        <dbReference type="ARBA" id="ARBA00022692"/>
    </source>
</evidence>
<comment type="catalytic activity">
    <reaction evidence="18">
        <text>a ubiquinone + NADH + 5 H(+)(in) = a ubiquinol + NAD(+) + 4 H(+)(out)</text>
        <dbReference type="Rhea" id="RHEA:29091"/>
        <dbReference type="Rhea" id="RHEA-COMP:9565"/>
        <dbReference type="Rhea" id="RHEA-COMP:9566"/>
        <dbReference type="ChEBI" id="CHEBI:15378"/>
        <dbReference type="ChEBI" id="CHEBI:16389"/>
        <dbReference type="ChEBI" id="CHEBI:17976"/>
        <dbReference type="ChEBI" id="CHEBI:57540"/>
        <dbReference type="ChEBI" id="CHEBI:57945"/>
        <dbReference type="EC" id="7.1.1.2"/>
    </reaction>
</comment>
<dbReference type="InterPro" id="IPR050175">
    <property type="entry name" value="Complex_I_Subunit_2"/>
</dbReference>
<evidence type="ECO:0000256" key="9">
    <source>
        <dbReference type="ARBA" id="ARBA00022792"/>
    </source>
</evidence>
<dbReference type="AlphaFoldDB" id="A0A0S2LSI3"/>
<reference evidence="21" key="1">
    <citation type="submission" date="2015-06" db="EMBL/GenBank/DDBJ databases">
        <title>High-throughput detection of wild bee species with mitogenome skimming and resequencing (mt-S/R).</title>
        <authorList>
            <person name="Tang M."/>
            <person name="Hardman C."/>
            <person name="Ji Y."/>
            <person name="Meng G."/>
            <person name="Liu S."/>
            <person name="Tan M."/>
            <person name="Yang S."/>
            <person name="Yang C."/>
            <person name="Moss E."/>
            <person name="Nevard T."/>
            <person name="Potts S.G."/>
            <person name="Zhou X."/>
            <person name="Yu D.W."/>
        </authorList>
    </citation>
    <scope>NUCLEOTIDE SEQUENCE</scope>
</reference>
<accession>A0A0S2LSI3</accession>
<evidence type="ECO:0000256" key="13">
    <source>
        <dbReference type="ARBA" id="ARBA00023027"/>
    </source>
</evidence>
<comment type="similarity">
    <text evidence="3">Belongs to the complex I subunit 2 family.</text>
</comment>
<organism evidence="21">
    <name type="scientific">Andrena labiata</name>
    <dbReference type="NCBI Taxonomy" id="1431441"/>
    <lineage>
        <taxon>Eukaryota</taxon>
        <taxon>Metazoa</taxon>
        <taxon>Ecdysozoa</taxon>
        <taxon>Arthropoda</taxon>
        <taxon>Hexapoda</taxon>
        <taxon>Insecta</taxon>
        <taxon>Pterygota</taxon>
        <taxon>Neoptera</taxon>
        <taxon>Endopterygota</taxon>
        <taxon>Hymenoptera</taxon>
        <taxon>Apocrita</taxon>
        <taxon>Aculeata</taxon>
        <taxon>Apoidea</taxon>
        <taxon>Anthophila</taxon>
        <taxon>Andrenidae</taxon>
        <taxon>Andreninae</taxon>
        <taxon>Andrena</taxon>
        <taxon>Poecilandrena</taxon>
    </lineage>
</organism>
<dbReference type="EMBL" id="KT164613">
    <property type="protein sequence ID" value="ALO64405.1"/>
    <property type="molecule type" value="Genomic_DNA"/>
</dbReference>
<keyword evidence="12 19" id="KW-1133">Transmembrane helix</keyword>
<geneLocation type="mitochondrion" evidence="21"/>
<feature type="transmembrane region" description="Helical" evidence="19">
    <location>
        <begin position="318"/>
        <end position="334"/>
    </location>
</feature>
<keyword evidence="11" id="KW-0249">Electron transport</keyword>
<keyword evidence="6" id="KW-0813">Transport</keyword>
<keyword evidence="16 19" id="KW-0472">Membrane</keyword>
<evidence type="ECO:0000256" key="3">
    <source>
        <dbReference type="ARBA" id="ARBA00007012"/>
    </source>
</evidence>
<comment type="subcellular location">
    <subcellularLocation>
        <location evidence="2">Mitochondrion inner membrane</location>
        <topology evidence="2">Multi-pass membrane protein</topology>
    </subcellularLocation>
</comment>
<evidence type="ECO:0000256" key="10">
    <source>
        <dbReference type="ARBA" id="ARBA00022967"/>
    </source>
</evidence>
<feature type="transmembrane region" description="Helical" evidence="19">
    <location>
        <begin position="20"/>
        <end position="37"/>
    </location>
</feature>